<organism evidence="2 3">
    <name type="scientific">Botryobasidium botryosum (strain FD-172 SS1)</name>
    <dbReference type="NCBI Taxonomy" id="930990"/>
    <lineage>
        <taxon>Eukaryota</taxon>
        <taxon>Fungi</taxon>
        <taxon>Dikarya</taxon>
        <taxon>Basidiomycota</taxon>
        <taxon>Agaricomycotina</taxon>
        <taxon>Agaricomycetes</taxon>
        <taxon>Cantharellales</taxon>
        <taxon>Botryobasidiaceae</taxon>
        <taxon>Botryobasidium</taxon>
    </lineage>
</organism>
<sequence>MDAIALNLVPLLIRELCKCSLEQGAQHHRENFWKAPIYSFNNYCTSFRLPNMAGSGTIEHTEEELRLVSLACEYATHAMSSYVAEILAAIKSRRNQHLPAYRLPNEVLAIIFQFAVESSSNRGRPLARKAPLNLSHVSSRWREVATTTARLWTKYDATNARIAGVILDRSKRAPLRVKLAPYDPYDTDCSSDGDLDEPCLQSISDAYRKGVHKFSDFIRPLLPHADRLEGMILEGIEGSSWEDLCFPAPNLRRLEVKTTEGEFDYDNPSLQVFVGATPLLHDLRLWRYGPPLTSPIYTGLVTLMLHDIYYDETVQDLFGVLAGCPRLKRLTLQKADLEPLGDPSLFHIDIHLPYLEEVVLSSLGQDVTSRILSSITASPTVQLQLKEEDWEGNLLGYVFQSRLFSSNVAPFCWARCKHAYYPRGAFAFDAGDFERGRRVKVVSPRAEAAIPNLAQDLPIQSLESLAFQGMKQAGLSVASFAQLLADLHYITSITLSYCLDPWPFVNALIATPSSILCPLLVELRFHGAYKIENDTLLEFARSRAMSSQHTSDGTRPRLTHLVFSNCVRLDQSTMLELRDLSLQVRVLPFDFQTEEMRFSRVPS</sequence>
<dbReference type="Pfam" id="PF12937">
    <property type="entry name" value="F-box-like"/>
    <property type="match status" value="1"/>
</dbReference>
<reference evidence="3" key="1">
    <citation type="journal article" date="2014" name="Proc. Natl. Acad. Sci. U.S.A.">
        <title>Extensive sampling of basidiomycete genomes demonstrates inadequacy of the white-rot/brown-rot paradigm for wood decay fungi.</title>
        <authorList>
            <person name="Riley R."/>
            <person name="Salamov A.A."/>
            <person name="Brown D.W."/>
            <person name="Nagy L.G."/>
            <person name="Floudas D."/>
            <person name="Held B.W."/>
            <person name="Levasseur A."/>
            <person name="Lombard V."/>
            <person name="Morin E."/>
            <person name="Otillar R."/>
            <person name="Lindquist E.A."/>
            <person name="Sun H."/>
            <person name="LaButti K.M."/>
            <person name="Schmutz J."/>
            <person name="Jabbour D."/>
            <person name="Luo H."/>
            <person name="Baker S.E."/>
            <person name="Pisabarro A.G."/>
            <person name="Walton J.D."/>
            <person name="Blanchette R.A."/>
            <person name="Henrissat B."/>
            <person name="Martin F."/>
            <person name="Cullen D."/>
            <person name="Hibbett D.S."/>
            <person name="Grigoriev I.V."/>
        </authorList>
    </citation>
    <scope>NUCLEOTIDE SEQUENCE [LARGE SCALE GENOMIC DNA]</scope>
    <source>
        <strain evidence="3">FD-172 SS1</strain>
    </source>
</reference>
<dbReference type="Proteomes" id="UP000027195">
    <property type="component" value="Unassembled WGS sequence"/>
</dbReference>
<name>A0A067M8Z6_BOTB1</name>
<dbReference type="SUPFAM" id="SSF52047">
    <property type="entry name" value="RNI-like"/>
    <property type="match status" value="1"/>
</dbReference>
<dbReference type="OrthoDB" id="3028178at2759"/>
<dbReference type="Gene3D" id="1.20.1280.50">
    <property type="match status" value="1"/>
</dbReference>
<dbReference type="InterPro" id="IPR001810">
    <property type="entry name" value="F-box_dom"/>
</dbReference>
<proteinExistence type="predicted"/>
<evidence type="ECO:0000313" key="2">
    <source>
        <dbReference type="EMBL" id="KDQ12044.1"/>
    </source>
</evidence>
<dbReference type="HOGENOM" id="CLU_024199_1_2_1"/>
<dbReference type="InterPro" id="IPR032675">
    <property type="entry name" value="LRR_dom_sf"/>
</dbReference>
<gene>
    <name evidence="2" type="ORF">BOTBODRAFT_57108</name>
</gene>
<feature type="domain" description="F-box" evidence="1">
    <location>
        <begin position="102"/>
        <end position="155"/>
    </location>
</feature>
<dbReference type="Gene3D" id="3.80.10.10">
    <property type="entry name" value="Ribonuclease Inhibitor"/>
    <property type="match status" value="1"/>
</dbReference>
<dbReference type="InParanoid" id="A0A067M8Z6"/>
<dbReference type="AlphaFoldDB" id="A0A067M8Z6"/>
<dbReference type="STRING" id="930990.A0A067M8Z6"/>
<protein>
    <recommendedName>
        <fullName evidence="1">F-box domain-containing protein</fullName>
    </recommendedName>
</protein>
<accession>A0A067M8Z6</accession>
<dbReference type="EMBL" id="KL198053">
    <property type="protein sequence ID" value="KDQ12044.1"/>
    <property type="molecule type" value="Genomic_DNA"/>
</dbReference>
<evidence type="ECO:0000259" key="1">
    <source>
        <dbReference type="Pfam" id="PF12937"/>
    </source>
</evidence>
<keyword evidence="3" id="KW-1185">Reference proteome</keyword>
<evidence type="ECO:0000313" key="3">
    <source>
        <dbReference type="Proteomes" id="UP000027195"/>
    </source>
</evidence>